<dbReference type="Pfam" id="PF00563">
    <property type="entry name" value="EAL"/>
    <property type="match status" value="1"/>
</dbReference>
<protein>
    <recommendedName>
        <fullName evidence="2">cyclic-guanylate-specific phosphodiesterase</fullName>
        <ecNumber evidence="2">3.1.4.52</ecNumber>
    </recommendedName>
</protein>
<evidence type="ECO:0000256" key="4">
    <source>
        <dbReference type="ARBA" id="ARBA00051114"/>
    </source>
</evidence>
<gene>
    <name evidence="8" type="ORF">EDC38_0152</name>
</gene>
<dbReference type="FunFam" id="3.20.20.450:FF:000001">
    <property type="entry name" value="Cyclic di-GMP phosphodiesterase yahA"/>
    <property type="match status" value="1"/>
</dbReference>
<dbReference type="FunFam" id="3.30.70.270:FF:000001">
    <property type="entry name" value="Diguanylate cyclase domain protein"/>
    <property type="match status" value="1"/>
</dbReference>
<keyword evidence="9" id="KW-1185">Reference proteome</keyword>
<accession>A0A3N1NWC0</accession>
<dbReference type="RefSeq" id="WP_211331023.1">
    <property type="nucleotide sequence ID" value="NZ_RJUK01000001.1"/>
</dbReference>
<feature type="transmembrane region" description="Helical" evidence="5">
    <location>
        <begin position="294"/>
        <end position="317"/>
    </location>
</feature>
<name>A0A3N1NWC0_9GAMM</name>
<feature type="transmembrane region" description="Helical" evidence="5">
    <location>
        <begin position="21"/>
        <end position="42"/>
    </location>
</feature>
<feature type="domain" description="EAL" evidence="6">
    <location>
        <begin position="513"/>
        <end position="767"/>
    </location>
</feature>
<evidence type="ECO:0000259" key="6">
    <source>
        <dbReference type="PROSITE" id="PS50883"/>
    </source>
</evidence>
<evidence type="ECO:0000256" key="5">
    <source>
        <dbReference type="SAM" id="Phobius"/>
    </source>
</evidence>
<dbReference type="NCBIfam" id="TIGR00254">
    <property type="entry name" value="GGDEF"/>
    <property type="match status" value="1"/>
</dbReference>
<evidence type="ECO:0000259" key="7">
    <source>
        <dbReference type="PROSITE" id="PS50887"/>
    </source>
</evidence>
<feature type="domain" description="GGDEF" evidence="7">
    <location>
        <begin position="371"/>
        <end position="504"/>
    </location>
</feature>
<keyword evidence="5" id="KW-0812">Transmembrane</keyword>
<keyword evidence="5" id="KW-1133">Transmembrane helix</keyword>
<dbReference type="InterPro" id="IPR035919">
    <property type="entry name" value="EAL_sf"/>
</dbReference>
<dbReference type="Proteomes" id="UP000273643">
    <property type="component" value="Unassembled WGS sequence"/>
</dbReference>
<dbReference type="SMART" id="SM00052">
    <property type="entry name" value="EAL"/>
    <property type="match status" value="1"/>
</dbReference>
<sequence length="775" mass="86475">MTETDPDTQADLASNKKTSKWLEAPVLISSLALLGLSLIWAATVHLTDDVLSTASRNTASMATDVADTYEAQVIRALREIDQTLKLVRYDTQRQTPEAAMRELGERDLLPPSLLFSIAVLSPEGNLLATHGNFRLQHPEEHTFFQEALNANQLTLSRPIDTEAGTFLYFARGVGSNQNQASGVVALAVHADYFVSGYDNTTLGDVGALGLVASDNHFRVYRSGDAISTGLPMGNFIGELPKLEDPSLAPLMYHPWDGVERYTVIRELFEFPLSVVVGLSHREQLEPALTTKREYFWRAALASVGLVGVAAILGFLSWRLQRTRQQAMQERVLHAQKVEYLAFHDSLTDLPNRAYFSRLLTQSMHEARRYERQFALLFLDLDRFKHINDSLGHDAGDDLLQEIARRLSRSVRESDVLARLGGDEFVVLLPNIPDPQQVAPVADKILAACGKPFTLAGQEFRVTVSIGITLFPKDGDDEQTLMKNADMAMYHAKELGKNNFQYFSESLNTDSLERLTLESSLRHALERNEFRLFYQPKRSMKSGQITGVEALLRWQHPELGMILPMQFIPVAEENGLIVPIGRWVLRTACQQSVEWQKSGLPPLNMAINLSARQFIDESLLDDIKQALQDTGMSPELLEVEITETMVMRDVETTVDILKELKSMGVRVAIDDFGTGYSSLSTLKQFPVDSIKIDSSFVQDLTRSVEDRGLTEAIIAVGRNLSLNVIAEGVETSEQYEYLKEQACDEFQGFYGNAALPADKLSQLITSLEGNSAEPRE</sequence>
<dbReference type="PROSITE" id="PS50883">
    <property type="entry name" value="EAL"/>
    <property type="match status" value="1"/>
</dbReference>
<dbReference type="Gene3D" id="3.20.20.450">
    <property type="entry name" value="EAL domain"/>
    <property type="match status" value="1"/>
</dbReference>
<dbReference type="GO" id="GO:0071732">
    <property type="term" value="P:cellular response to nitric oxide"/>
    <property type="evidence" value="ECO:0007669"/>
    <property type="project" value="UniProtKB-ARBA"/>
</dbReference>
<dbReference type="Gene3D" id="3.30.450.20">
    <property type="entry name" value="PAS domain"/>
    <property type="match status" value="2"/>
</dbReference>
<dbReference type="PROSITE" id="PS50887">
    <property type="entry name" value="GGDEF"/>
    <property type="match status" value="1"/>
</dbReference>
<reference evidence="8 9" key="1">
    <citation type="submission" date="2018-11" db="EMBL/GenBank/DDBJ databases">
        <title>Genomic Encyclopedia of Type Strains, Phase IV (KMG-IV): sequencing the most valuable type-strain genomes for metagenomic binning, comparative biology and taxonomic classification.</title>
        <authorList>
            <person name="Goeker M."/>
        </authorList>
    </citation>
    <scope>NUCLEOTIDE SEQUENCE [LARGE SCALE GENOMIC DNA]</scope>
    <source>
        <strain evidence="8 9">DSM 16974</strain>
    </source>
</reference>
<evidence type="ECO:0000313" key="8">
    <source>
        <dbReference type="EMBL" id="ROQ19568.1"/>
    </source>
</evidence>
<dbReference type="CDD" id="cd01949">
    <property type="entry name" value="GGDEF"/>
    <property type="match status" value="1"/>
</dbReference>
<evidence type="ECO:0000256" key="1">
    <source>
        <dbReference type="ARBA" id="ARBA00001946"/>
    </source>
</evidence>
<dbReference type="GO" id="GO:0071111">
    <property type="term" value="F:cyclic-guanylate-specific phosphodiesterase activity"/>
    <property type="evidence" value="ECO:0007669"/>
    <property type="project" value="UniProtKB-EC"/>
</dbReference>
<comment type="caution">
    <text evidence="8">The sequence shown here is derived from an EMBL/GenBank/DDBJ whole genome shotgun (WGS) entry which is preliminary data.</text>
</comment>
<dbReference type="PANTHER" id="PTHR44757">
    <property type="entry name" value="DIGUANYLATE CYCLASE DGCP"/>
    <property type="match status" value="1"/>
</dbReference>
<comment type="catalytic activity">
    <reaction evidence="4">
        <text>3',3'-c-di-GMP + H2O = 5'-phosphoguanylyl(3'-&gt;5')guanosine + H(+)</text>
        <dbReference type="Rhea" id="RHEA:24902"/>
        <dbReference type="ChEBI" id="CHEBI:15377"/>
        <dbReference type="ChEBI" id="CHEBI:15378"/>
        <dbReference type="ChEBI" id="CHEBI:58754"/>
        <dbReference type="ChEBI" id="CHEBI:58805"/>
        <dbReference type="EC" id="3.1.4.52"/>
    </reaction>
    <physiologicalReaction direction="left-to-right" evidence="4">
        <dbReference type="Rhea" id="RHEA:24903"/>
    </physiologicalReaction>
</comment>
<comment type="cofactor">
    <cofactor evidence="1">
        <name>Mg(2+)</name>
        <dbReference type="ChEBI" id="CHEBI:18420"/>
    </cofactor>
</comment>
<dbReference type="SUPFAM" id="SSF55073">
    <property type="entry name" value="Nucleotide cyclase"/>
    <property type="match status" value="1"/>
</dbReference>
<proteinExistence type="predicted"/>
<dbReference type="SMART" id="SM00267">
    <property type="entry name" value="GGDEF"/>
    <property type="match status" value="1"/>
</dbReference>
<keyword evidence="3" id="KW-0973">c-di-GMP</keyword>
<dbReference type="Gene3D" id="3.30.70.270">
    <property type="match status" value="1"/>
</dbReference>
<dbReference type="CDD" id="cd01948">
    <property type="entry name" value="EAL"/>
    <property type="match status" value="1"/>
</dbReference>
<evidence type="ECO:0000256" key="2">
    <source>
        <dbReference type="ARBA" id="ARBA00012282"/>
    </source>
</evidence>
<dbReference type="InterPro" id="IPR029787">
    <property type="entry name" value="Nucleotide_cyclase"/>
</dbReference>
<dbReference type="InterPro" id="IPR000160">
    <property type="entry name" value="GGDEF_dom"/>
</dbReference>
<organism evidence="8 9">
    <name type="scientific">Marinimicrobium koreense</name>
    <dbReference type="NCBI Taxonomy" id="306545"/>
    <lineage>
        <taxon>Bacteria</taxon>
        <taxon>Pseudomonadati</taxon>
        <taxon>Pseudomonadota</taxon>
        <taxon>Gammaproteobacteria</taxon>
        <taxon>Cellvibrionales</taxon>
        <taxon>Cellvibrionaceae</taxon>
        <taxon>Marinimicrobium</taxon>
    </lineage>
</organism>
<evidence type="ECO:0000256" key="3">
    <source>
        <dbReference type="ARBA" id="ARBA00022636"/>
    </source>
</evidence>
<dbReference type="PANTHER" id="PTHR44757:SF2">
    <property type="entry name" value="BIOFILM ARCHITECTURE MAINTENANCE PROTEIN MBAA"/>
    <property type="match status" value="1"/>
</dbReference>
<evidence type="ECO:0000313" key="9">
    <source>
        <dbReference type="Proteomes" id="UP000273643"/>
    </source>
</evidence>
<keyword evidence="5" id="KW-0472">Membrane</keyword>
<dbReference type="SUPFAM" id="SSF141868">
    <property type="entry name" value="EAL domain-like"/>
    <property type="match status" value="1"/>
</dbReference>
<dbReference type="AlphaFoldDB" id="A0A3N1NWC0"/>
<dbReference type="Pfam" id="PF00990">
    <property type="entry name" value="GGDEF"/>
    <property type="match status" value="1"/>
</dbReference>
<dbReference type="EMBL" id="RJUK01000001">
    <property type="protein sequence ID" value="ROQ19568.1"/>
    <property type="molecule type" value="Genomic_DNA"/>
</dbReference>
<dbReference type="InterPro" id="IPR001633">
    <property type="entry name" value="EAL_dom"/>
</dbReference>
<dbReference type="EC" id="3.1.4.52" evidence="2"/>
<dbReference type="InterPro" id="IPR052155">
    <property type="entry name" value="Biofilm_reg_signaling"/>
</dbReference>
<dbReference type="InterPro" id="IPR043128">
    <property type="entry name" value="Rev_trsase/Diguanyl_cyclase"/>
</dbReference>